<dbReference type="EMBL" id="JBHLWV010000028">
    <property type="protein sequence ID" value="MFC0316352.1"/>
    <property type="molecule type" value="Genomic_DNA"/>
</dbReference>
<keyword evidence="2" id="KW-1185">Reference proteome</keyword>
<sequence length="214" mass="21538">MSSPTPTPDKGSRVRRLVGETGWTRARAIASLGMVFGLGAVGTLAAWSDQAVATTGMFSTSAVNVQMELNGERPTTELAALSKTNLARGATLAGKLPVKNTGSAPFTYTIKALSEDNGTAGYGDASAAAFAQNLKVNVYRGATVVGTTCSGGTAVNAGGTALGLGPVAISSASPTLAVGDSDDLCFQITLDSNAPIAARMSALSIDFQFVATQA</sequence>
<dbReference type="RefSeq" id="WP_382365951.1">
    <property type="nucleotide sequence ID" value="NZ_JBHLWV010000028.1"/>
</dbReference>
<gene>
    <name evidence="1" type="ORF">ACFFJD_16010</name>
</gene>
<evidence type="ECO:0000313" key="1">
    <source>
        <dbReference type="EMBL" id="MFC0316352.1"/>
    </source>
</evidence>
<dbReference type="NCBIfam" id="TIGR04088">
    <property type="entry name" value="cognate_SipW"/>
    <property type="match status" value="1"/>
</dbReference>
<organism evidence="1 2">
    <name type="scientific">Gordonia phosphorivorans</name>
    <dbReference type="NCBI Taxonomy" id="1056982"/>
    <lineage>
        <taxon>Bacteria</taxon>
        <taxon>Bacillati</taxon>
        <taxon>Actinomycetota</taxon>
        <taxon>Actinomycetes</taxon>
        <taxon>Mycobacteriales</taxon>
        <taxon>Gordoniaceae</taxon>
        <taxon>Gordonia</taxon>
    </lineage>
</organism>
<dbReference type="InterPro" id="IPR023833">
    <property type="entry name" value="Signal_pept_SipW-depend-type"/>
</dbReference>
<protein>
    <submittedName>
        <fullName evidence="1">SipW-dependent-type signal peptide-containing protein</fullName>
    </submittedName>
</protein>
<proteinExistence type="predicted"/>
<dbReference type="Proteomes" id="UP001589783">
    <property type="component" value="Unassembled WGS sequence"/>
</dbReference>
<evidence type="ECO:0000313" key="2">
    <source>
        <dbReference type="Proteomes" id="UP001589783"/>
    </source>
</evidence>
<name>A0ABV6HBU6_9ACTN</name>
<reference evidence="1 2" key="1">
    <citation type="submission" date="2024-09" db="EMBL/GenBank/DDBJ databases">
        <authorList>
            <person name="Sun Q."/>
            <person name="Mori K."/>
        </authorList>
    </citation>
    <scope>NUCLEOTIDE SEQUENCE [LARGE SCALE GENOMIC DNA]</scope>
    <source>
        <strain evidence="1 2">CCM 7957</strain>
    </source>
</reference>
<accession>A0ABV6HBU6</accession>
<comment type="caution">
    <text evidence="1">The sequence shown here is derived from an EMBL/GenBank/DDBJ whole genome shotgun (WGS) entry which is preliminary data.</text>
</comment>